<dbReference type="Gene3D" id="3.40.50.1820">
    <property type="entry name" value="alpha/beta hydrolase"/>
    <property type="match status" value="1"/>
</dbReference>
<dbReference type="InterPro" id="IPR003140">
    <property type="entry name" value="PLipase/COase/thioEstase"/>
</dbReference>
<sequence length="316" mass="34014">MGSNASSQTKRAGGHHRFGETWRLNEKAPLAGCIVFLHGLGDTGQNSASSLETVHLHNVRFVCPTAPTQPLSLHDGELVTAWFDLFDSPPSARMTDSENLWTKIDWNGVNESVNHVKRLIESEVAKGVPSEKLFVGGFSQGGTIALRAAMRCERKLGGVIMLSSFVGPADDLQPGKIPTANAKIPVFWGHGDKDPKVPIKLGMLGAESLKELGIPVEWKTYRGMGHNTCKAEFIDFKAFVEKVLDSTVSSPFTPSSSEVETMSKTACSSRLLARGKAYVGRFEKSEVVGIVSIMAAISVAMLAAMLAAIFLRISGV</sequence>
<name>A0A7S0WX56_9CHLO</name>
<proteinExistence type="inferred from homology"/>
<comment type="similarity">
    <text evidence="1">Belongs to the AB hydrolase superfamily. AB hydrolase 2 family.</text>
</comment>
<feature type="domain" description="Phospholipase/carboxylesterase/thioesterase" evidence="4">
    <location>
        <begin position="27"/>
        <end position="243"/>
    </location>
</feature>
<accession>A0A7S0WX56</accession>
<dbReference type="GO" id="GO:0005737">
    <property type="term" value="C:cytoplasm"/>
    <property type="evidence" value="ECO:0007669"/>
    <property type="project" value="TreeGrafter"/>
</dbReference>
<dbReference type="AlphaFoldDB" id="A0A7S0WX56"/>
<dbReference type="Pfam" id="PF02230">
    <property type="entry name" value="Abhydrolase_2"/>
    <property type="match status" value="1"/>
</dbReference>
<dbReference type="SUPFAM" id="SSF53474">
    <property type="entry name" value="alpha/beta-Hydrolases"/>
    <property type="match status" value="1"/>
</dbReference>
<feature type="transmembrane region" description="Helical" evidence="3">
    <location>
        <begin position="287"/>
        <end position="311"/>
    </location>
</feature>
<evidence type="ECO:0000313" key="5">
    <source>
        <dbReference type="EMBL" id="CAD8688925.1"/>
    </source>
</evidence>
<dbReference type="InterPro" id="IPR050565">
    <property type="entry name" value="LYPA1-2/EST-like"/>
</dbReference>
<dbReference type="PANTHER" id="PTHR10655:SF17">
    <property type="entry name" value="LYSOPHOSPHOLIPASE-LIKE PROTEIN 1"/>
    <property type="match status" value="1"/>
</dbReference>
<evidence type="ECO:0000256" key="3">
    <source>
        <dbReference type="SAM" id="Phobius"/>
    </source>
</evidence>
<keyword evidence="3" id="KW-0472">Membrane</keyword>
<keyword evidence="3" id="KW-1133">Transmembrane helix</keyword>
<dbReference type="GO" id="GO:0052689">
    <property type="term" value="F:carboxylic ester hydrolase activity"/>
    <property type="evidence" value="ECO:0007669"/>
    <property type="project" value="TreeGrafter"/>
</dbReference>
<evidence type="ECO:0000256" key="1">
    <source>
        <dbReference type="ARBA" id="ARBA00006499"/>
    </source>
</evidence>
<dbReference type="PANTHER" id="PTHR10655">
    <property type="entry name" value="LYSOPHOSPHOLIPASE-RELATED"/>
    <property type="match status" value="1"/>
</dbReference>
<gene>
    <name evidence="5" type="ORF">POBO1169_LOCUS18864</name>
</gene>
<dbReference type="InterPro" id="IPR029058">
    <property type="entry name" value="AB_hydrolase_fold"/>
</dbReference>
<dbReference type="EMBL" id="HBFA01037736">
    <property type="protein sequence ID" value="CAD8688925.1"/>
    <property type="molecule type" value="Transcribed_RNA"/>
</dbReference>
<organism evidence="5">
    <name type="scientific">Pyramimonas obovata</name>
    <dbReference type="NCBI Taxonomy" id="1411642"/>
    <lineage>
        <taxon>Eukaryota</taxon>
        <taxon>Viridiplantae</taxon>
        <taxon>Chlorophyta</taxon>
        <taxon>Pyramimonadophyceae</taxon>
        <taxon>Pyramimonadales</taxon>
        <taxon>Pyramimonadaceae</taxon>
        <taxon>Pyramimonas</taxon>
        <taxon>Pyramimonas incertae sedis</taxon>
    </lineage>
</organism>
<keyword evidence="3" id="KW-0812">Transmembrane</keyword>
<evidence type="ECO:0000256" key="2">
    <source>
        <dbReference type="ARBA" id="ARBA00022801"/>
    </source>
</evidence>
<dbReference type="GO" id="GO:0008474">
    <property type="term" value="F:palmitoyl-(protein) hydrolase activity"/>
    <property type="evidence" value="ECO:0007669"/>
    <property type="project" value="TreeGrafter"/>
</dbReference>
<reference evidence="5" key="1">
    <citation type="submission" date="2021-01" db="EMBL/GenBank/DDBJ databases">
        <authorList>
            <person name="Corre E."/>
            <person name="Pelletier E."/>
            <person name="Niang G."/>
            <person name="Scheremetjew M."/>
            <person name="Finn R."/>
            <person name="Kale V."/>
            <person name="Holt S."/>
            <person name="Cochrane G."/>
            <person name="Meng A."/>
            <person name="Brown T."/>
            <person name="Cohen L."/>
        </authorList>
    </citation>
    <scope>NUCLEOTIDE SEQUENCE</scope>
    <source>
        <strain evidence="5">CCMP722</strain>
    </source>
</reference>
<evidence type="ECO:0000259" key="4">
    <source>
        <dbReference type="Pfam" id="PF02230"/>
    </source>
</evidence>
<keyword evidence="2" id="KW-0378">Hydrolase</keyword>
<protein>
    <recommendedName>
        <fullName evidence="4">Phospholipase/carboxylesterase/thioesterase domain-containing protein</fullName>
    </recommendedName>
</protein>